<reference evidence="1 2" key="1">
    <citation type="journal article" date="2014" name="BMC Genomics">
        <title>Comparative genomics of the major fungal agents of human and animal Sporotrichosis: Sporothrix schenckii and Sporothrix brasiliensis.</title>
        <authorList>
            <person name="Teixeira M.M."/>
            <person name="de Almeida L.G."/>
            <person name="Kubitschek-Barreira P."/>
            <person name="Alves F.L."/>
            <person name="Kioshima E.S."/>
            <person name="Abadio A.K."/>
            <person name="Fernandes L."/>
            <person name="Derengowski L.S."/>
            <person name="Ferreira K.S."/>
            <person name="Souza R.C."/>
            <person name="Ruiz J.C."/>
            <person name="de Andrade N.C."/>
            <person name="Paes H.C."/>
            <person name="Nicola A.M."/>
            <person name="Albuquerque P."/>
            <person name="Gerber A.L."/>
            <person name="Martins V.P."/>
            <person name="Peconick L.D."/>
            <person name="Neto A.V."/>
            <person name="Chaucanez C.B."/>
            <person name="Silva P.A."/>
            <person name="Cunha O.L."/>
            <person name="de Oliveira F.F."/>
            <person name="dos Santos T.C."/>
            <person name="Barros A.L."/>
            <person name="Soares M.A."/>
            <person name="de Oliveira L.M."/>
            <person name="Marini M.M."/>
            <person name="Villalobos-Duno H."/>
            <person name="Cunha M.M."/>
            <person name="de Hoog S."/>
            <person name="da Silveira J.F."/>
            <person name="Henrissat B."/>
            <person name="Nino-Vega G.A."/>
            <person name="Cisalpino P.S."/>
            <person name="Mora-Montes H.M."/>
            <person name="Almeida S.R."/>
            <person name="Stajich J.E."/>
            <person name="Lopes-Bezerra L.M."/>
            <person name="Vasconcelos A.T."/>
            <person name="Felipe M.S."/>
        </authorList>
    </citation>
    <scope>NUCLEOTIDE SEQUENCE [LARGE SCALE GENOMIC DNA]</scope>
    <source>
        <strain evidence="1 2">1099-18</strain>
    </source>
</reference>
<dbReference type="KEGG" id="ssck:SPSK_01985"/>
<dbReference type="AlphaFoldDB" id="A0A0F2MCY7"/>
<dbReference type="RefSeq" id="XP_016590178.1">
    <property type="nucleotide sequence ID" value="XM_016728883.1"/>
</dbReference>
<dbReference type="Proteomes" id="UP000033710">
    <property type="component" value="Unassembled WGS sequence"/>
</dbReference>
<accession>A0A0F2MCY7</accession>
<organism evidence="1 2">
    <name type="scientific">Sporothrix schenckii 1099-18</name>
    <dbReference type="NCBI Taxonomy" id="1397361"/>
    <lineage>
        <taxon>Eukaryota</taxon>
        <taxon>Fungi</taxon>
        <taxon>Dikarya</taxon>
        <taxon>Ascomycota</taxon>
        <taxon>Pezizomycotina</taxon>
        <taxon>Sordariomycetes</taxon>
        <taxon>Sordariomycetidae</taxon>
        <taxon>Ophiostomatales</taxon>
        <taxon>Ophiostomataceae</taxon>
        <taxon>Sporothrix</taxon>
    </lineage>
</organism>
<evidence type="ECO:0000313" key="1">
    <source>
        <dbReference type="EMBL" id="KJR87502.1"/>
    </source>
</evidence>
<dbReference type="GeneID" id="27664160"/>
<name>A0A0F2MCY7_SPOSC</name>
<sequence>MPTNFDPFHHHLISIIPAIYRYQQKPPHTPSTNMAIPVVVYSNMALAGNNLTKTLQPEYEVIKVVLDKTEAVADLPALFSSGAAKALVVAGLLAGEDADADEVEAAVTAAQPGVRVARLSRADLEGAGIQLLPPGASTEKGFQPEGAPRPDPAIFPRLFKAKLAGI</sequence>
<dbReference type="EMBL" id="AXCR01000005">
    <property type="protein sequence ID" value="KJR87502.1"/>
    <property type="molecule type" value="Genomic_DNA"/>
</dbReference>
<gene>
    <name evidence="1" type="ORF">SPSK_01985</name>
</gene>
<comment type="caution">
    <text evidence="1">The sequence shown here is derived from an EMBL/GenBank/DDBJ whole genome shotgun (WGS) entry which is preliminary data.</text>
</comment>
<dbReference type="OrthoDB" id="3649348at2759"/>
<evidence type="ECO:0000313" key="2">
    <source>
        <dbReference type="Proteomes" id="UP000033710"/>
    </source>
</evidence>
<protein>
    <submittedName>
        <fullName evidence="1">Uncharacterized protein</fullName>
    </submittedName>
</protein>
<proteinExistence type="predicted"/>
<dbReference type="VEuPathDB" id="FungiDB:SPSK_01985"/>
<reference evidence="1 2" key="2">
    <citation type="journal article" date="2015" name="Eukaryot. Cell">
        <title>Asexual propagation of a virulent clone complex in a human and feline outbreak of sporotrichosis.</title>
        <authorList>
            <person name="Teixeira Mde M."/>
            <person name="Rodrigues A.M."/>
            <person name="Tsui C.K."/>
            <person name="de Almeida L.G."/>
            <person name="Van Diepeningen A.D."/>
            <person name="van den Ende B.G."/>
            <person name="Fernandes G.F."/>
            <person name="Kano R."/>
            <person name="Hamelin R.C."/>
            <person name="Lopes-Bezerra L.M."/>
            <person name="Vasconcelos A.T."/>
            <person name="de Hoog S."/>
            <person name="de Camargo Z.P."/>
            <person name="Felipe M.S."/>
        </authorList>
    </citation>
    <scope>NUCLEOTIDE SEQUENCE [LARGE SCALE GENOMIC DNA]</scope>
    <source>
        <strain evidence="1 2">1099-18</strain>
    </source>
</reference>